<dbReference type="InterPro" id="IPR006621">
    <property type="entry name" value="Nose-resist-to-fluoxetine_N"/>
</dbReference>
<evidence type="ECO:0000313" key="3">
    <source>
        <dbReference type="EMBL" id="KAK3102399.1"/>
    </source>
</evidence>
<keyword evidence="4" id="KW-1185">Reference proteome</keyword>
<sequence>MKALGGNGSAQNGSNLLSNQSQTQNILLNTLSNFDALGTIKGLIDRVSVRFALPYTQSSNIRQDCYEDTMDVLDAVKEMDKSQWAWARTIFDATGKLPSGVLKGKMSMLGSYDQCMENNVHISAHTVLGGRSKTSPRYPRSFKTTYCRATLTIPASILGNIDTKGVNPIATLGLCMPSTCNAKDVKNMLQLDFLACFSAEIHAPKILSGNSGHGAITCLHGIRFFSITWIMLGHTYNYGLITNPGVFTIENFVDAIPMIQRFTYQGVVGAGFSVDTFYMISGMLLSYIQIKQMFKLKKNPKPANVGYYVFYYYFHRFWRLTPMYMAVLLIFAGLFPYLGNGPMWPEGNGPAENCRQNWWTNLLYVNNLVKVDGMCMGWSWFLANDMQFYVVSIVLLFFLTLNLALGSLIIFLLLAAGIASAGWKEHIYNGSFFTMRSDGGAFWNNVYITPWCRVAAFCVGMLLGVIMYRKPKYSIGRARAFVGWCLAIAFGLGLVYCTYSENKKGGEPWSRDFRAAYESLGRPLWAACVAWVVFACHHGYGGKNNKMLSSLIEQYKMMMSGIVDSLLSWKGLVPLSRLSYAAYLVHPILMMVHVYSKRNLVYLNDYEIIYLFLGHTVLTFMTAFVVSLLFEAPFMALEKLFIGKRR</sequence>
<feature type="transmembrane region" description="Helical" evidence="1">
    <location>
        <begin position="520"/>
        <end position="540"/>
    </location>
</feature>
<dbReference type="EMBL" id="VSWD01000005">
    <property type="protein sequence ID" value="KAK3102399.1"/>
    <property type="molecule type" value="Genomic_DNA"/>
</dbReference>
<accession>A0AA88YNN8</accession>
<proteinExistence type="predicted"/>
<dbReference type="PANTHER" id="PTHR11161:SF0">
    <property type="entry name" value="O-ACYLTRANSFERASE LIKE PROTEIN"/>
    <property type="match status" value="1"/>
</dbReference>
<keyword evidence="1" id="KW-0812">Transmembrane</keyword>
<dbReference type="InterPro" id="IPR052728">
    <property type="entry name" value="O2_lipid_transport_reg"/>
</dbReference>
<feature type="transmembrane region" description="Helical" evidence="1">
    <location>
        <begin position="317"/>
        <end position="338"/>
    </location>
</feature>
<evidence type="ECO:0000313" key="4">
    <source>
        <dbReference type="Proteomes" id="UP001186944"/>
    </source>
</evidence>
<dbReference type="GO" id="GO:0016747">
    <property type="term" value="F:acyltransferase activity, transferring groups other than amino-acyl groups"/>
    <property type="evidence" value="ECO:0007669"/>
    <property type="project" value="InterPro"/>
</dbReference>
<dbReference type="PANTHER" id="PTHR11161">
    <property type="entry name" value="O-ACYLTRANSFERASE"/>
    <property type="match status" value="1"/>
</dbReference>
<keyword evidence="1" id="KW-1133">Transmembrane helix</keyword>
<reference evidence="3" key="1">
    <citation type="submission" date="2019-08" db="EMBL/GenBank/DDBJ databases">
        <title>The improved chromosome-level genome for the pearl oyster Pinctada fucata martensii using PacBio sequencing and Hi-C.</title>
        <authorList>
            <person name="Zheng Z."/>
        </authorList>
    </citation>
    <scope>NUCLEOTIDE SEQUENCE</scope>
    <source>
        <strain evidence="3">ZZ-2019</strain>
        <tissue evidence="3">Adductor muscle</tissue>
    </source>
</reference>
<dbReference type="Pfam" id="PF01757">
    <property type="entry name" value="Acyl_transf_3"/>
    <property type="match status" value="1"/>
</dbReference>
<dbReference type="Pfam" id="PF20146">
    <property type="entry name" value="NRF"/>
    <property type="match status" value="1"/>
</dbReference>
<feature type="transmembrane region" description="Helical" evidence="1">
    <location>
        <begin position="267"/>
        <end position="288"/>
    </location>
</feature>
<dbReference type="InterPro" id="IPR002656">
    <property type="entry name" value="Acyl_transf_3_dom"/>
</dbReference>
<evidence type="ECO:0000256" key="1">
    <source>
        <dbReference type="SAM" id="Phobius"/>
    </source>
</evidence>
<keyword evidence="1" id="KW-0472">Membrane</keyword>
<organism evidence="3 4">
    <name type="scientific">Pinctada imbricata</name>
    <name type="common">Atlantic pearl-oyster</name>
    <name type="synonym">Pinctada martensii</name>
    <dbReference type="NCBI Taxonomy" id="66713"/>
    <lineage>
        <taxon>Eukaryota</taxon>
        <taxon>Metazoa</taxon>
        <taxon>Spiralia</taxon>
        <taxon>Lophotrochozoa</taxon>
        <taxon>Mollusca</taxon>
        <taxon>Bivalvia</taxon>
        <taxon>Autobranchia</taxon>
        <taxon>Pteriomorphia</taxon>
        <taxon>Pterioida</taxon>
        <taxon>Pterioidea</taxon>
        <taxon>Pteriidae</taxon>
        <taxon>Pinctada</taxon>
    </lineage>
</organism>
<feature type="transmembrane region" description="Helical" evidence="1">
    <location>
        <begin position="442"/>
        <end position="468"/>
    </location>
</feature>
<evidence type="ECO:0000259" key="2">
    <source>
        <dbReference type="SMART" id="SM00703"/>
    </source>
</evidence>
<feature type="transmembrane region" description="Helical" evidence="1">
    <location>
        <begin position="480"/>
        <end position="499"/>
    </location>
</feature>
<feature type="transmembrane region" description="Helical" evidence="1">
    <location>
        <begin position="608"/>
        <end position="630"/>
    </location>
</feature>
<name>A0AA88YNN8_PINIB</name>
<dbReference type="AlphaFoldDB" id="A0AA88YNN8"/>
<protein>
    <recommendedName>
        <fullName evidence="2">Nose resistant-to-fluoxetine protein N-terminal domain-containing protein</fullName>
    </recommendedName>
</protein>
<comment type="caution">
    <text evidence="3">The sequence shown here is derived from an EMBL/GenBank/DDBJ whole genome shotgun (WGS) entry which is preliminary data.</text>
</comment>
<dbReference type="Proteomes" id="UP001186944">
    <property type="component" value="Unassembled WGS sequence"/>
</dbReference>
<dbReference type="SMART" id="SM00703">
    <property type="entry name" value="NRF"/>
    <property type="match status" value="1"/>
</dbReference>
<feature type="domain" description="Nose resistant-to-fluoxetine protein N-terminal" evidence="2">
    <location>
        <begin position="62"/>
        <end position="202"/>
    </location>
</feature>
<gene>
    <name evidence="3" type="ORF">FSP39_011136</name>
</gene>
<feature type="transmembrane region" description="Helical" evidence="1">
    <location>
        <begin position="388"/>
        <end position="421"/>
    </location>
</feature>